<evidence type="ECO:0000313" key="3">
    <source>
        <dbReference type="Proteomes" id="UP000233837"/>
    </source>
</evidence>
<organism evidence="2 3">
    <name type="scientific">Dendrobium catenatum</name>
    <dbReference type="NCBI Taxonomy" id="906689"/>
    <lineage>
        <taxon>Eukaryota</taxon>
        <taxon>Viridiplantae</taxon>
        <taxon>Streptophyta</taxon>
        <taxon>Embryophyta</taxon>
        <taxon>Tracheophyta</taxon>
        <taxon>Spermatophyta</taxon>
        <taxon>Magnoliopsida</taxon>
        <taxon>Liliopsida</taxon>
        <taxon>Asparagales</taxon>
        <taxon>Orchidaceae</taxon>
        <taxon>Epidendroideae</taxon>
        <taxon>Malaxideae</taxon>
        <taxon>Dendrobiinae</taxon>
        <taxon>Dendrobium</taxon>
    </lineage>
</organism>
<proteinExistence type="predicted"/>
<evidence type="ECO:0000256" key="1">
    <source>
        <dbReference type="SAM" id="MobiDB-lite"/>
    </source>
</evidence>
<name>A0A2I0X301_9ASPA</name>
<protein>
    <submittedName>
        <fullName evidence="2">Uncharacterized protein</fullName>
    </submittedName>
</protein>
<reference evidence="2 3" key="2">
    <citation type="journal article" date="2017" name="Nature">
        <title>The Apostasia genome and the evolution of orchids.</title>
        <authorList>
            <person name="Zhang G.Q."/>
            <person name="Liu K.W."/>
            <person name="Li Z."/>
            <person name="Lohaus R."/>
            <person name="Hsiao Y.Y."/>
            <person name="Niu S.C."/>
            <person name="Wang J.Y."/>
            <person name="Lin Y.C."/>
            <person name="Xu Q."/>
            <person name="Chen L.J."/>
            <person name="Yoshida K."/>
            <person name="Fujiwara S."/>
            <person name="Wang Z.W."/>
            <person name="Zhang Y.Q."/>
            <person name="Mitsuda N."/>
            <person name="Wang M."/>
            <person name="Liu G.H."/>
            <person name="Pecoraro L."/>
            <person name="Huang H.X."/>
            <person name="Xiao X.J."/>
            <person name="Lin M."/>
            <person name="Wu X.Y."/>
            <person name="Wu W.L."/>
            <person name="Chen Y.Y."/>
            <person name="Chang S.B."/>
            <person name="Sakamoto S."/>
            <person name="Ohme-Takagi M."/>
            <person name="Yagi M."/>
            <person name="Zeng S.J."/>
            <person name="Shen C.Y."/>
            <person name="Yeh C.M."/>
            <person name="Luo Y.B."/>
            <person name="Tsai W.C."/>
            <person name="Van de Peer Y."/>
            <person name="Liu Z.J."/>
        </authorList>
    </citation>
    <scope>NUCLEOTIDE SEQUENCE [LARGE SCALE GENOMIC DNA]</scope>
    <source>
        <tissue evidence="2">The whole plant</tissue>
    </source>
</reference>
<dbReference type="EMBL" id="KZ502198">
    <property type="protein sequence ID" value="PKU82280.1"/>
    <property type="molecule type" value="Genomic_DNA"/>
</dbReference>
<accession>A0A2I0X301</accession>
<dbReference type="AlphaFoldDB" id="A0A2I0X301"/>
<keyword evidence="3" id="KW-1185">Reference proteome</keyword>
<dbReference type="Proteomes" id="UP000233837">
    <property type="component" value="Unassembled WGS sequence"/>
</dbReference>
<evidence type="ECO:0000313" key="2">
    <source>
        <dbReference type="EMBL" id="PKU82280.1"/>
    </source>
</evidence>
<reference evidence="2 3" key="1">
    <citation type="journal article" date="2016" name="Sci. Rep.">
        <title>The Dendrobium catenatum Lindl. genome sequence provides insights into polysaccharide synthase, floral development and adaptive evolution.</title>
        <authorList>
            <person name="Zhang G.Q."/>
            <person name="Xu Q."/>
            <person name="Bian C."/>
            <person name="Tsai W.C."/>
            <person name="Yeh C.M."/>
            <person name="Liu K.W."/>
            <person name="Yoshida K."/>
            <person name="Zhang L.S."/>
            <person name="Chang S.B."/>
            <person name="Chen F."/>
            <person name="Shi Y."/>
            <person name="Su Y.Y."/>
            <person name="Zhang Y.Q."/>
            <person name="Chen L.J."/>
            <person name="Yin Y."/>
            <person name="Lin M."/>
            <person name="Huang H."/>
            <person name="Deng H."/>
            <person name="Wang Z.W."/>
            <person name="Zhu S.L."/>
            <person name="Zhao X."/>
            <person name="Deng C."/>
            <person name="Niu S.C."/>
            <person name="Huang J."/>
            <person name="Wang M."/>
            <person name="Liu G.H."/>
            <person name="Yang H.J."/>
            <person name="Xiao X.J."/>
            <person name="Hsiao Y.Y."/>
            <person name="Wu W.L."/>
            <person name="Chen Y.Y."/>
            <person name="Mitsuda N."/>
            <person name="Ohme-Takagi M."/>
            <person name="Luo Y.B."/>
            <person name="Van de Peer Y."/>
            <person name="Liu Z.J."/>
        </authorList>
    </citation>
    <scope>NUCLEOTIDE SEQUENCE [LARGE SCALE GENOMIC DNA]</scope>
    <source>
        <tissue evidence="2">The whole plant</tissue>
    </source>
</reference>
<feature type="region of interest" description="Disordered" evidence="1">
    <location>
        <begin position="104"/>
        <end position="124"/>
    </location>
</feature>
<gene>
    <name evidence="2" type="ORF">MA16_Dca017502</name>
</gene>
<sequence length="124" mass="13414">MAGNEVLVHDVNNSNILCATLFDQGDVEGIRADGANNLSLIAACDHQVVALNKPFGRGSVFTPYAAQYNQSFLREKIKTRKLMFPLASTSADLKGLDQSTMQNQKTFSASLKKVPASKPSPTQN</sequence>